<dbReference type="Pfam" id="PF08327">
    <property type="entry name" value="AHSA1"/>
    <property type="match status" value="1"/>
</dbReference>
<dbReference type="EMBL" id="JBHTBW010000061">
    <property type="protein sequence ID" value="MFC7442750.1"/>
    <property type="molecule type" value="Genomic_DNA"/>
</dbReference>
<evidence type="ECO:0000313" key="3">
    <source>
        <dbReference type="EMBL" id="MFC7442750.1"/>
    </source>
</evidence>
<dbReference type="SUPFAM" id="SSF55961">
    <property type="entry name" value="Bet v1-like"/>
    <property type="match status" value="1"/>
</dbReference>
<organism evidence="3 4">
    <name type="scientific">Laceyella putida</name>
    <dbReference type="NCBI Taxonomy" id="110101"/>
    <lineage>
        <taxon>Bacteria</taxon>
        <taxon>Bacillati</taxon>
        <taxon>Bacillota</taxon>
        <taxon>Bacilli</taxon>
        <taxon>Bacillales</taxon>
        <taxon>Thermoactinomycetaceae</taxon>
        <taxon>Laceyella</taxon>
    </lineage>
</organism>
<dbReference type="CDD" id="cd07814">
    <property type="entry name" value="SRPBCC_CalC_Aha1-like"/>
    <property type="match status" value="1"/>
</dbReference>
<gene>
    <name evidence="3" type="ORF">ACFQNG_16885</name>
</gene>
<reference evidence="4" key="1">
    <citation type="journal article" date="2019" name="Int. J. Syst. Evol. Microbiol.">
        <title>The Global Catalogue of Microorganisms (GCM) 10K type strain sequencing project: providing services to taxonomists for standard genome sequencing and annotation.</title>
        <authorList>
            <consortium name="The Broad Institute Genomics Platform"/>
            <consortium name="The Broad Institute Genome Sequencing Center for Infectious Disease"/>
            <person name="Wu L."/>
            <person name="Ma J."/>
        </authorList>
    </citation>
    <scope>NUCLEOTIDE SEQUENCE [LARGE SCALE GENOMIC DNA]</scope>
    <source>
        <strain evidence="4">CGMCC 1.12942</strain>
    </source>
</reference>
<protein>
    <submittedName>
        <fullName evidence="3">SRPBCC domain-containing protein</fullName>
    </submittedName>
</protein>
<feature type="domain" description="Activator of Hsp90 ATPase homologue 1/2-like C-terminal" evidence="2">
    <location>
        <begin position="19"/>
        <end position="142"/>
    </location>
</feature>
<comment type="caution">
    <text evidence="3">The sequence shown here is derived from an EMBL/GenBank/DDBJ whole genome shotgun (WGS) entry which is preliminary data.</text>
</comment>
<evidence type="ECO:0000259" key="2">
    <source>
        <dbReference type="Pfam" id="PF08327"/>
    </source>
</evidence>
<dbReference type="Gene3D" id="3.30.530.20">
    <property type="match status" value="1"/>
</dbReference>
<evidence type="ECO:0000313" key="4">
    <source>
        <dbReference type="Proteomes" id="UP001596500"/>
    </source>
</evidence>
<accession>A0ABW2RNU8</accession>
<dbReference type="InterPro" id="IPR023393">
    <property type="entry name" value="START-like_dom_sf"/>
</dbReference>
<evidence type="ECO:0000256" key="1">
    <source>
        <dbReference type="ARBA" id="ARBA00006817"/>
    </source>
</evidence>
<comment type="similarity">
    <text evidence="1">Belongs to the AHA1 family.</text>
</comment>
<sequence>MKGNKQGTLPDIRHTTIFNAPIQKVWEAVSTSEGIAAWFMPNDFQPKLEHEFTLHSPYGPSRCKVTELDPPHRLAFAWGEEGWLVTFELKELEDKTQFTLIHSGWGEPEEIIAGTGEKHSVVRNKMDHGWEAAVIPRLGKYVGA</sequence>
<proteinExistence type="inferred from homology"/>
<keyword evidence="4" id="KW-1185">Reference proteome</keyword>
<dbReference type="Proteomes" id="UP001596500">
    <property type="component" value="Unassembled WGS sequence"/>
</dbReference>
<dbReference type="RefSeq" id="WP_379866884.1">
    <property type="nucleotide sequence ID" value="NZ_JBHTBW010000061.1"/>
</dbReference>
<name>A0ABW2RNU8_9BACL</name>
<dbReference type="InterPro" id="IPR013538">
    <property type="entry name" value="ASHA1/2-like_C"/>
</dbReference>